<name>A0ACB6QFN0_9PLEO</name>
<gene>
    <name evidence="1" type="ORF">BDR25DRAFT_318175</name>
</gene>
<organism evidence="1 2">
    <name type="scientific">Lindgomyces ingoldianus</name>
    <dbReference type="NCBI Taxonomy" id="673940"/>
    <lineage>
        <taxon>Eukaryota</taxon>
        <taxon>Fungi</taxon>
        <taxon>Dikarya</taxon>
        <taxon>Ascomycota</taxon>
        <taxon>Pezizomycotina</taxon>
        <taxon>Dothideomycetes</taxon>
        <taxon>Pleosporomycetidae</taxon>
        <taxon>Pleosporales</taxon>
        <taxon>Lindgomycetaceae</taxon>
        <taxon>Lindgomyces</taxon>
    </lineage>
</organism>
<reference evidence="1" key="1">
    <citation type="journal article" date="2020" name="Stud. Mycol.">
        <title>101 Dothideomycetes genomes: a test case for predicting lifestyles and emergence of pathogens.</title>
        <authorList>
            <person name="Haridas S."/>
            <person name="Albert R."/>
            <person name="Binder M."/>
            <person name="Bloem J."/>
            <person name="Labutti K."/>
            <person name="Salamov A."/>
            <person name="Andreopoulos B."/>
            <person name="Baker S."/>
            <person name="Barry K."/>
            <person name="Bills G."/>
            <person name="Bluhm B."/>
            <person name="Cannon C."/>
            <person name="Castanera R."/>
            <person name="Culley D."/>
            <person name="Daum C."/>
            <person name="Ezra D."/>
            <person name="Gonzalez J."/>
            <person name="Henrissat B."/>
            <person name="Kuo A."/>
            <person name="Liang C."/>
            <person name="Lipzen A."/>
            <person name="Lutzoni F."/>
            <person name="Magnuson J."/>
            <person name="Mondo S."/>
            <person name="Nolan M."/>
            <person name="Ohm R."/>
            <person name="Pangilinan J."/>
            <person name="Park H.-J."/>
            <person name="Ramirez L."/>
            <person name="Alfaro M."/>
            <person name="Sun H."/>
            <person name="Tritt A."/>
            <person name="Yoshinaga Y."/>
            <person name="Zwiers L.-H."/>
            <person name="Turgeon B."/>
            <person name="Goodwin S."/>
            <person name="Spatafora J."/>
            <person name="Crous P."/>
            <person name="Grigoriev I."/>
        </authorList>
    </citation>
    <scope>NUCLEOTIDE SEQUENCE</scope>
    <source>
        <strain evidence="1">ATCC 200398</strain>
    </source>
</reference>
<evidence type="ECO:0000313" key="1">
    <source>
        <dbReference type="EMBL" id="KAF2465701.1"/>
    </source>
</evidence>
<evidence type="ECO:0000313" key="2">
    <source>
        <dbReference type="Proteomes" id="UP000799755"/>
    </source>
</evidence>
<dbReference type="EMBL" id="MU003528">
    <property type="protein sequence ID" value="KAF2465701.1"/>
    <property type="molecule type" value="Genomic_DNA"/>
</dbReference>
<accession>A0ACB6QFN0</accession>
<keyword evidence="2" id="KW-1185">Reference proteome</keyword>
<proteinExistence type="predicted"/>
<sequence>MQTFLFAQFYRLVVHTPAENSSMGEVLGPIGFCFGGISFVLSTIPNAAKTLHDFEECRDQFRGYKTRLAICEARIIRRTKQRSEHGEREEIGYLAAVDEGEVKDIIEGWITTLEKAIDCIEKLSEREFEQRTAAHSGSGPSLDPILELEELEDFASRRTHCNIQIKMLVVVRRLGNGEPEFDRDFSDVLPMLDIDGWRTKS</sequence>
<dbReference type="Proteomes" id="UP000799755">
    <property type="component" value="Unassembled WGS sequence"/>
</dbReference>
<protein>
    <submittedName>
        <fullName evidence="1">Uncharacterized protein</fullName>
    </submittedName>
</protein>
<comment type="caution">
    <text evidence="1">The sequence shown here is derived from an EMBL/GenBank/DDBJ whole genome shotgun (WGS) entry which is preliminary data.</text>
</comment>